<dbReference type="InterPro" id="IPR052174">
    <property type="entry name" value="Flavoredoxin"/>
</dbReference>
<evidence type="ECO:0000259" key="4">
    <source>
        <dbReference type="Pfam" id="PF01613"/>
    </source>
</evidence>
<gene>
    <name evidence="5" type="ORF">SLS60_008924</name>
</gene>
<proteinExistence type="inferred from homology"/>
<comment type="similarity">
    <text evidence="3">Belongs to the flavoredoxin family.</text>
</comment>
<keyword evidence="2" id="KW-0285">Flavoprotein</keyword>
<dbReference type="SUPFAM" id="SSF50475">
    <property type="entry name" value="FMN-binding split barrel"/>
    <property type="match status" value="1"/>
</dbReference>
<name>A0ABR3QYU7_9PLEO</name>
<evidence type="ECO:0000256" key="3">
    <source>
        <dbReference type="ARBA" id="ARBA00038054"/>
    </source>
</evidence>
<dbReference type="PANTHER" id="PTHR43567">
    <property type="entry name" value="FLAVOREDOXIN-RELATED-RELATED"/>
    <property type="match status" value="1"/>
</dbReference>
<dbReference type="PANTHER" id="PTHR43567:SF1">
    <property type="entry name" value="FLAVOREDOXIN"/>
    <property type="match status" value="1"/>
</dbReference>
<evidence type="ECO:0000256" key="1">
    <source>
        <dbReference type="ARBA" id="ARBA00001917"/>
    </source>
</evidence>
<evidence type="ECO:0000313" key="5">
    <source>
        <dbReference type="EMBL" id="KAL1597340.1"/>
    </source>
</evidence>
<organism evidence="5 6">
    <name type="scientific">Paraconiothyrium brasiliense</name>
    <dbReference type="NCBI Taxonomy" id="300254"/>
    <lineage>
        <taxon>Eukaryota</taxon>
        <taxon>Fungi</taxon>
        <taxon>Dikarya</taxon>
        <taxon>Ascomycota</taxon>
        <taxon>Pezizomycotina</taxon>
        <taxon>Dothideomycetes</taxon>
        <taxon>Pleosporomycetidae</taxon>
        <taxon>Pleosporales</taxon>
        <taxon>Massarineae</taxon>
        <taxon>Didymosphaeriaceae</taxon>
        <taxon>Paraconiothyrium</taxon>
    </lineage>
</organism>
<keyword evidence="6" id="KW-1185">Reference proteome</keyword>
<evidence type="ECO:0000313" key="6">
    <source>
        <dbReference type="Proteomes" id="UP001521785"/>
    </source>
</evidence>
<dbReference type="Gene3D" id="2.30.110.10">
    <property type="entry name" value="Electron Transport, Fmn-binding Protein, Chain A"/>
    <property type="match status" value="1"/>
</dbReference>
<feature type="domain" description="Flavin reductase like" evidence="4">
    <location>
        <begin position="16"/>
        <end position="145"/>
    </location>
</feature>
<evidence type="ECO:0000256" key="2">
    <source>
        <dbReference type="ARBA" id="ARBA00022630"/>
    </source>
</evidence>
<dbReference type="InterPro" id="IPR012349">
    <property type="entry name" value="Split_barrel_FMN-bd"/>
</dbReference>
<dbReference type="Pfam" id="PF01613">
    <property type="entry name" value="Flavin_Reduct"/>
    <property type="match status" value="1"/>
</dbReference>
<dbReference type="EMBL" id="JAKJXO020000013">
    <property type="protein sequence ID" value="KAL1597340.1"/>
    <property type="molecule type" value="Genomic_DNA"/>
</dbReference>
<reference evidence="5 6" key="1">
    <citation type="submission" date="2024-02" db="EMBL/GenBank/DDBJ databases">
        <title>De novo assembly and annotation of 12 fungi associated with fruit tree decline syndrome in Ontario, Canada.</title>
        <authorList>
            <person name="Sulman M."/>
            <person name="Ellouze W."/>
            <person name="Ilyukhin E."/>
        </authorList>
    </citation>
    <scope>NUCLEOTIDE SEQUENCE [LARGE SCALE GENOMIC DNA]</scope>
    <source>
        <strain evidence="5 6">M42-189</strain>
    </source>
</reference>
<sequence length="260" mass="29112">MKDTHSIITSAIMYWGTPVTLITTENEDGTANIGPMSSAWWLGHRCVLGLASVSQTTINLLRTRKCVINLPSDDMACYINPIAKTTGTPDVPPMKQMLGYEYCNDKFKLSGLTQQASDLVSPPRIAECPVQMEAELTNSMELMQDLPNRKGVLLAIEVKILRTHVRNDLRLAGHANRIDPDRWRPLIMSFQEFYGLAPKKVTESHLATISEEKYRLLTRSEVVKQGGDMDRVMSEEDTVADGKEGCFDVSENDNISVHRK</sequence>
<dbReference type="InterPro" id="IPR002563">
    <property type="entry name" value="Flavin_Rdtase-like_dom"/>
</dbReference>
<accession>A0ABR3QYU7</accession>
<comment type="cofactor">
    <cofactor evidence="1">
        <name>FMN</name>
        <dbReference type="ChEBI" id="CHEBI:58210"/>
    </cofactor>
</comment>
<protein>
    <recommendedName>
        <fullName evidence="4">Flavin reductase like domain-containing protein</fullName>
    </recommendedName>
</protein>
<comment type="caution">
    <text evidence="5">The sequence shown here is derived from an EMBL/GenBank/DDBJ whole genome shotgun (WGS) entry which is preliminary data.</text>
</comment>
<dbReference type="Proteomes" id="UP001521785">
    <property type="component" value="Unassembled WGS sequence"/>
</dbReference>